<accession>A0A1F7K976</accession>
<dbReference type="InterPro" id="IPR023574">
    <property type="entry name" value="Ribosomal_uL4_dom_sf"/>
</dbReference>
<dbReference type="Pfam" id="PF00573">
    <property type="entry name" value="Ribosomal_L4"/>
    <property type="match status" value="1"/>
</dbReference>
<comment type="similarity">
    <text evidence="1">Belongs to the universal ribosomal protein uL4 family.</text>
</comment>
<dbReference type="EMBL" id="MGBG01000021">
    <property type="protein sequence ID" value="OGK64410.1"/>
    <property type="molecule type" value="Genomic_DNA"/>
</dbReference>
<dbReference type="AlphaFoldDB" id="A0A1F7K976"/>
<keyword evidence="2 6" id="KW-0689">Ribosomal protein</keyword>
<dbReference type="GO" id="GO:0003735">
    <property type="term" value="F:structural constituent of ribosome"/>
    <property type="evidence" value="ECO:0007669"/>
    <property type="project" value="InterPro"/>
</dbReference>
<protein>
    <recommendedName>
        <fullName evidence="4">Large ribosomal subunit protein uL4</fullName>
    </recommendedName>
    <alternativeName>
        <fullName evidence="5">50S ribosomal protein L4</fullName>
    </alternativeName>
</protein>
<dbReference type="Proteomes" id="UP000178450">
    <property type="component" value="Unassembled WGS sequence"/>
</dbReference>
<evidence type="ECO:0000313" key="6">
    <source>
        <dbReference type="EMBL" id="OGK64410.1"/>
    </source>
</evidence>
<dbReference type="InterPro" id="IPR013005">
    <property type="entry name" value="Ribosomal_uL4-like"/>
</dbReference>
<dbReference type="NCBIfam" id="TIGR03953">
    <property type="entry name" value="rplD_bact"/>
    <property type="match status" value="1"/>
</dbReference>
<name>A0A1F7K976_9BACT</name>
<dbReference type="InterPro" id="IPR002136">
    <property type="entry name" value="Ribosomal_uL4"/>
</dbReference>
<sequence length="203" mass="22897">MVKADLLLKDIKLPKEIFGVVASDKLLAQYVYVYLNNLKKGRHQTKTRSMVTGSTRKIYRQKGTGRARHGDIKAPIFVGGGIAFGPTGDYRQLKLTKKMRRKALFYALSLKAKDKKLFLVNSALVDKVNKTKQAQDLLGSIKLKGSSILILPHHDKAQTFFQNLYGLTVNEPMALNAYRVLQAKNLIFTEKSVAEFISLFKHE</sequence>
<dbReference type="GO" id="GO:0006412">
    <property type="term" value="P:translation"/>
    <property type="evidence" value="ECO:0007669"/>
    <property type="project" value="InterPro"/>
</dbReference>
<dbReference type="SUPFAM" id="SSF52166">
    <property type="entry name" value="Ribosomal protein L4"/>
    <property type="match status" value="1"/>
</dbReference>
<evidence type="ECO:0000256" key="3">
    <source>
        <dbReference type="ARBA" id="ARBA00023274"/>
    </source>
</evidence>
<dbReference type="Gene3D" id="3.40.1370.10">
    <property type="match status" value="1"/>
</dbReference>
<dbReference type="GO" id="GO:1990904">
    <property type="term" value="C:ribonucleoprotein complex"/>
    <property type="evidence" value="ECO:0007669"/>
    <property type="project" value="UniProtKB-KW"/>
</dbReference>
<keyword evidence="3" id="KW-0687">Ribonucleoprotein</keyword>
<dbReference type="GO" id="GO:0005840">
    <property type="term" value="C:ribosome"/>
    <property type="evidence" value="ECO:0007669"/>
    <property type="project" value="UniProtKB-KW"/>
</dbReference>
<dbReference type="PANTHER" id="PTHR10746">
    <property type="entry name" value="50S RIBOSOMAL PROTEIN L4"/>
    <property type="match status" value="1"/>
</dbReference>
<evidence type="ECO:0000256" key="5">
    <source>
        <dbReference type="ARBA" id="ARBA00035462"/>
    </source>
</evidence>
<organism evidence="6 7">
    <name type="scientific">Candidatus Roizmanbacteria bacterium RIFOXYA1_FULL_41_12</name>
    <dbReference type="NCBI Taxonomy" id="1802082"/>
    <lineage>
        <taxon>Bacteria</taxon>
        <taxon>Candidatus Roizmaniibacteriota</taxon>
    </lineage>
</organism>
<evidence type="ECO:0000256" key="1">
    <source>
        <dbReference type="ARBA" id="ARBA00010528"/>
    </source>
</evidence>
<evidence type="ECO:0000256" key="2">
    <source>
        <dbReference type="ARBA" id="ARBA00022980"/>
    </source>
</evidence>
<reference evidence="6 7" key="1">
    <citation type="journal article" date="2016" name="Nat. Commun.">
        <title>Thousands of microbial genomes shed light on interconnected biogeochemical processes in an aquifer system.</title>
        <authorList>
            <person name="Anantharaman K."/>
            <person name="Brown C.T."/>
            <person name="Hug L.A."/>
            <person name="Sharon I."/>
            <person name="Castelle C.J."/>
            <person name="Probst A.J."/>
            <person name="Thomas B.C."/>
            <person name="Singh A."/>
            <person name="Wilkins M.J."/>
            <person name="Karaoz U."/>
            <person name="Brodie E.L."/>
            <person name="Williams K.H."/>
            <person name="Hubbard S.S."/>
            <person name="Banfield J.F."/>
        </authorList>
    </citation>
    <scope>NUCLEOTIDE SEQUENCE [LARGE SCALE GENOMIC DNA]</scope>
</reference>
<comment type="caution">
    <text evidence="6">The sequence shown here is derived from an EMBL/GenBank/DDBJ whole genome shotgun (WGS) entry which is preliminary data.</text>
</comment>
<evidence type="ECO:0000256" key="4">
    <source>
        <dbReference type="ARBA" id="ARBA00035244"/>
    </source>
</evidence>
<gene>
    <name evidence="6" type="ORF">A2209_03795</name>
</gene>
<proteinExistence type="inferred from homology"/>
<evidence type="ECO:0000313" key="7">
    <source>
        <dbReference type="Proteomes" id="UP000178450"/>
    </source>
</evidence>
<dbReference type="PANTHER" id="PTHR10746:SF6">
    <property type="entry name" value="LARGE RIBOSOMAL SUBUNIT PROTEIN UL4M"/>
    <property type="match status" value="1"/>
</dbReference>